<evidence type="ECO:0000313" key="8">
    <source>
        <dbReference type="EMBL" id="AHZ21471.1"/>
    </source>
</evidence>
<dbReference type="InterPro" id="IPR002715">
    <property type="entry name" value="Nas_poly-pep-assoc_cplx_dom"/>
</dbReference>
<accession>A0A059TNC1</accession>
<name>A0A059TNC1_HALMT</name>
<dbReference type="HAMAP" id="MF_00814">
    <property type="entry name" value="NAC_arch"/>
    <property type="match status" value="1"/>
</dbReference>
<dbReference type="GO" id="GO:0015031">
    <property type="term" value="P:protein transport"/>
    <property type="evidence" value="ECO:0007669"/>
    <property type="project" value="UniProtKB-UniRule"/>
</dbReference>
<dbReference type="Proteomes" id="UP000027075">
    <property type="component" value="Chromosome"/>
</dbReference>
<dbReference type="SUPFAM" id="SSF46934">
    <property type="entry name" value="UBA-like"/>
    <property type="match status" value="1"/>
</dbReference>
<dbReference type="Gene3D" id="2.20.70.30">
    <property type="entry name" value="Nascent polypeptide-associated complex domain"/>
    <property type="match status" value="1"/>
</dbReference>
<protein>
    <recommendedName>
        <fullName evidence="4 5">Nascent polypeptide-associated complex protein</fullName>
    </recommendedName>
</protein>
<comment type="function">
    <text evidence="4">Contacts the emerging nascent chain on the ribosome.</text>
</comment>
<keyword evidence="1 4" id="KW-0813">Transport</keyword>
<evidence type="ECO:0000256" key="1">
    <source>
        <dbReference type="ARBA" id="ARBA00022448"/>
    </source>
</evidence>
<dbReference type="PROSITE" id="PS51151">
    <property type="entry name" value="NAC_AB"/>
    <property type="match status" value="1"/>
</dbReference>
<comment type="similarity">
    <text evidence="4">Belongs to the NAC-alpha family.</text>
</comment>
<evidence type="ECO:0000256" key="3">
    <source>
        <dbReference type="ARBA" id="ARBA00022927"/>
    </source>
</evidence>
<feature type="region of interest" description="Disordered" evidence="6">
    <location>
        <begin position="57"/>
        <end position="82"/>
    </location>
</feature>
<dbReference type="Pfam" id="PF01849">
    <property type="entry name" value="NAC"/>
    <property type="match status" value="1"/>
</dbReference>
<dbReference type="GO" id="GO:0003723">
    <property type="term" value="F:RNA binding"/>
    <property type="evidence" value="ECO:0007669"/>
    <property type="project" value="UniProtKB-UniRule"/>
</dbReference>
<dbReference type="SMART" id="SM01407">
    <property type="entry name" value="NAC"/>
    <property type="match status" value="1"/>
</dbReference>
<keyword evidence="3 4" id="KW-0653">Protein transport</keyword>
<sequence length="131" mass="14088">MNPRKMKQMMKQMGIDVTELDAEEVVIKTADEELVFSDAQVTRMDAQGQETYQVVGEPETRELGAGDDAADEAAAGEIPESDIEIVAQRAGVSKDDAREALEAEDGDLAAAIAKLSDTPRPRRPGVSPCAR</sequence>
<reference evidence="8 9" key="1">
    <citation type="submission" date="2014-04" db="EMBL/GenBank/DDBJ databases">
        <title>Transcriptional profiles of Haloferax mediterranei on the basis of nitrogen availability.</title>
        <authorList>
            <person name="Bautista V."/>
        </authorList>
    </citation>
    <scope>NUCLEOTIDE SEQUENCE [LARGE SCALE GENOMIC DNA]</scope>
    <source>
        <strain evidence="9">ATCC 33500 / DSM 1411 / JCM 8866 / NBRC 14739 / NCIMB 2177 / R-4</strain>
    </source>
</reference>
<dbReference type="Gene3D" id="1.10.8.10">
    <property type="entry name" value="DNA helicase RuvA subunit, C-terminal domain"/>
    <property type="match status" value="1"/>
</dbReference>
<dbReference type="InterPro" id="IPR009060">
    <property type="entry name" value="UBA-like_sf"/>
</dbReference>
<comment type="subunit">
    <text evidence="4">Homodimer. Interacts with the ribosome. Binds ribosomal RNA.</text>
</comment>
<gene>
    <name evidence="4" type="primary">nac</name>
    <name evidence="8" type="ORF">BM92_01860</name>
</gene>
<keyword evidence="2 4" id="KW-0694">RNA-binding</keyword>
<evidence type="ECO:0000256" key="4">
    <source>
        <dbReference type="HAMAP-Rule" id="MF_00814"/>
    </source>
</evidence>
<dbReference type="AlphaFoldDB" id="A0A059TNC1"/>
<dbReference type="NCBIfam" id="TIGR00264">
    <property type="entry name" value="archaeal-type nascent polypeptide-associated complex protein"/>
    <property type="match status" value="1"/>
</dbReference>
<evidence type="ECO:0000256" key="2">
    <source>
        <dbReference type="ARBA" id="ARBA00022884"/>
    </source>
</evidence>
<evidence type="ECO:0000313" key="9">
    <source>
        <dbReference type="Proteomes" id="UP000027075"/>
    </source>
</evidence>
<feature type="domain" description="NAC-A/B" evidence="7">
    <location>
        <begin position="1"/>
        <end position="67"/>
    </location>
</feature>
<proteinExistence type="inferred from homology"/>
<evidence type="ECO:0000256" key="6">
    <source>
        <dbReference type="SAM" id="MobiDB-lite"/>
    </source>
</evidence>
<dbReference type="InterPro" id="IPR005231">
    <property type="entry name" value="NAC_arc"/>
</dbReference>
<evidence type="ECO:0000259" key="7">
    <source>
        <dbReference type="PROSITE" id="PS51151"/>
    </source>
</evidence>
<dbReference type="InterPro" id="IPR038187">
    <property type="entry name" value="NAC_A/B_dom_sf"/>
</dbReference>
<dbReference type="EMBL" id="CP007551">
    <property type="protein sequence ID" value="AHZ21471.1"/>
    <property type="molecule type" value="Genomic_DNA"/>
</dbReference>
<evidence type="ECO:0000256" key="5">
    <source>
        <dbReference type="NCBIfam" id="TIGR00264"/>
    </source>
</evidence>
<organism evidence="8 9">
    <name type="scientific">Haloferax mediterranei (strain ATCC 33500 / DSM 1411 / JCM 8866 / NBRC 14739 / NCIMB 2177 / R-4)</name>
    <name type="common">Halobacterium mediterranei</name>
    <dbReference type="NCBI Taxonomy" id="523841"/>
    <lineage>
        <taxon>Archaea</taxon>
        <taxon>Methanobacteriati</taxon>
        <taxon>Methanobacteriota</taxon>
        <taxon>Stenosarchaea group</taxon>
        <taxon>Halobacteria</taxon>
        <taxon>Halobacteriales</taxon>
        <taxon>Haloferacaceae</taxon>
        <taxon>Haloferax</taxon>
    </lineage>
</organism>